<reference evidence="1 2" key="1">
    <citation type="submission" date="2024-02" db="EMBL/GenBank/DDBJ databases">
        <title>High-quality chromosome-scale genome assembly of Pensacola bahiagrass (Paspalum notatum Flugge var. saurae).</title>
        <authorList>
            <person name="Vega J.M."/>
            <person name="Podio M."/>
            <person name="Orjuela J."/>
            <person name="Siena L.A."/>
            <person name="Pessino S.C."/>
            <person name="Combes M.C."/>
            <person name="Mariac C."/>
            <person name="Albertini E."/>
            <person name="Pupilli F."/>
            <person name="Ortiz J.P.A."/>
            <person name="Leblanc O."/>
        </authorList>
    </citation>
    <scope>NUCLEOTIDE SEQUENCE [LARGE SCALE GENOMIC DNA]</scope>
    <source>
        <strain evidence="1">R1</strain>
        <tissue evidence="1">Leaf</tissue>
    </source>
</reference>
<accession>A0AAQ3SHT8</accession>
<dbReference type="PANTHER" id="PTHR36617">
    <property type="entry name" value="PROTEIN, PUTATIVE-RELATED"/>
    <property type="match status" value="1"/>
</dbReference>
<protein>
    <recommendedName>
        <fullName evidence="3">Reverse transcriptase domain-containing protein</fullName>
    </recommendedName>
</protein>
<dbReference type="PANTHER" id="PTHR36617:SF14">
    <property type="entry name" value="REVERSE TRANSCRIPTASE ZINC-BINDING DOMAIN-CONTAINING PROTEIN"/>
    <property type="match status" value="1"/>
</dbReference>
<gene>
    <name evidence="1" type="ORF">U9M48_001017</name>
</gene>
<proteinExistence type="predicted"/>
<name>A0AAQ3SHT8_PASNO</name>
<keyword evidence="2" id="KW-1185">Reference proteome</keyword>
<dbReference type="EMBL" id="CP144745">
    <property type="protein sequence ID" value="WVZ49680.1"/>
    <property type="molecule type" value="Genomic_DNA"/>
</dbReference>
<dbReference type="AlphaFoldDB" id="A0AAQ3SHT8"/>
<organism evidence="1 2">
    <name type="scientific">Paspalum notatum var. saurae</name>
    <dbReference type="NCBI Taxonomy" id="547442"/>
    <lineage>
        <taxon>Eukaryota</taxon>
        <taxon>Viridiplantae</taxon>
        <taxon>Streptophyta</taxon>
        <taxon>Embryophyta</taxon>
        <taxon>Tracheophyta</taxon>
        <taxon>Spermatophyta</taxon>
        <taxon>Magnoliopsida</taxon>
        <taxon>Liliopsida</taxon>
        <taxon>Poales</taxon>
        <taxon>Poaceae</taxon>
        <taxon>PACMAD clade</taxon>
        <taxon>Panicoideae</taxon>
        <taxon>Andropogonodae</taxon>
        <taxon>Paspaleae</taxon>
        <taxon>Paspalinae</taxon>
        <taxon>Paspalum</taxon>
    </lineage>
</organism>
<dbReference type="Proteomes" id="UP001341281">
    <property type="component" value="Chromosome 01"/>
</dbReference>
<sequence>MGSVFKHRDMQGLPISNQKGVRQGDPLPPLLLFNIVVDMLAIIIIRAKDVGQIQGLDHDIEQAKNLKLILCAFQQLSVSFSVWVKQNMLKRLIPNLFSCKLGSLPFRYLGIPMHFRKLGNKDWKAIEDRSTESIKKGSIGNIIDTTRNTGLLDGRYIVNQKIKYNTLSQVEKKSRDSQFWSGLMVVKNQFLNLGSFILQNGTQITFWEDIWLGNETLNHQYPYLFNIVQKKHATLAEVLTSSPLNISFRRDLVGDKLTDWHIPVIRILNNVMIQKGNNVFKWDLHKNATFLLNSCVIFLKE</sequence>
<evidence type="ECO:0008006" key="3">
    <source>
        <dbReference type="Google" id="ProtNLM"/>
    </source>
</evidence>
<evidence type="ECO:0000313" key="2">
    <source>
        <dbReference type="Proteomes" id="UP001341281"/>
    </source>
</evidence>
<evidence type="ECO:0000313" key="1">
    <source>
        <dbReference type="EMBL" id="WVZ49680.1"/>
    </source>
</evidence>